<dbReference type="Proteomes" id="UP000253908">
    <property type="component" value="Chromosome"/>
</dbReference>
<protein>
    <submittedName>
        <fullName evidence="2">Alpha/beta hydrolase</fullName>
    </submittedName>
</protein>
<dbReference type="InterPro" id="IPR029058">
    <property type="entry name" value="AB_hydrolase_fold"/>
</dbReference>
<dbReference type="AlphaFoldDB" id="A0A345PEC5"/>
<dbReference type="Gene3D" id="3.40.50.1820">
    <property type="entry name" value="alpha/beta hydrolase"/>
    <property type="match status" value="1"/>
</dbReference>
<proteinExistence type="predicted"/>
<dbReference type="InterPro" id="IPR000073">
    <property type="entry name" value="AB_hydrolase_1"/>
</dbReference>
<name>A0A345PEC5_9BACI</name>
<dbReference type="KEGG" id="ocn:CUC15_05170"/>
<evidence type="ECO:0000313" key="3">
    <source>
        <dbReference type="Proteomes" id="UP000253908"/>
    </source>
</evidence>
<dbReference type="InterPro" id="IPR000639">
    <property type="entry name" value="Epox_hydrolase-like"/>
</dbReference>
<dbReference type="PANTHER" id="PTHR46438">
    <property type="entry name" value="ALPHA/BETA-HYDROLASES SUPERFAMILY PROTEIN"/>
    <property type="match status" value="1"/>
</dbReference>
<sequence>MEQSKLSREMITIGKVRIYCEYILNGKPPIILIHGFVSSTYTFYRLIPLLEKHYSIIAIDLPGFGRSEKSTAFIYSYSNYATIVAECIQYFKLGEVSIIGHSMGGQIALNTARMIPNKVTKLILLCSSGYLKSANKLLIYSSYLPLFYLAVELHIKKKNIKENLQNVFYNQALITEDHIREFGRPLKEKNFYKSMVRLLRYREGDLTTAQLQTIQTPTLLIWGEEDRVVPVNIGKRLVKDLPNANLVIYKETGHLVSDERTEEVYEQILNYLGSNA</sequence>
<dbReference type="EMBL" id="CP024848">
    <property type="protein sequence ID" value="AXI08355.1"/>
    <property type="molecule type" value="Genomic_DNA"/>
</dbReference>
<keyword evidence="3" id="KW-1185">Reference proteome</keyword>
<dbReference type="RefSeq" id="WP_114915649.1">
    <property type="nucleotide sequence ID" value="NZ_CP024848.1"/>
</dbReference>
<dbReference type="PANTHER" id="PTHR46438:SF11">
    <property type="entry name" value="LIPASE-RELATED"/>
    <property type="match status" value="1"/>
</dbReference>
<dbReference type="PRINTS" id="PR00412">
    <property type="entry name" value="EPOXHYDRLASE"/>
</dbReference>
<dbReference type="SUPFAM" id="SSF53474">
    <property type="entry name" value="alpha/beta-Hydrolases"/>
    <property type="match status" value="1"/>
</dbReference>
<reference evidence="3" key="1">
    <citation type="submission" date="2017-11" db="EMBL/GenBank/DDBJ databases">
        <authorList>
            <person name="Zhu W."/>
        </authorList>
    </citation>
    <scope>NUCLEOTIDE SEQUENCE [LARGE SCALE GENOMIC DNA]</scope>
    <source>
        <strain evidence="3">160</strain>
    </source>
</reference>
<organism evidence="2 3">
    <name type="scientific">Oceanobacillus zhaokaii</name>
    <dbReference type="NCBI Taxonomy" id="2052660"/>
    <lineage>
        <taxon>Bacteria</taxon>
        <taxon>Bacillati</taxon>
        <taxon>Bacillota</taxon>
        <taxon>Bacilli</taxon>
        <taxon>Bacillales</taxon>
        <taxon>Bacillaceae</taxon>
        <taxon>Oceanobacillus</taxon>
    </lineage>
</organism>
<evidence type="ECO:0000313" key="2">
    <source>
        <dbReference type="EMBL" id="AXI08355.1"/>
    </source>
</evidence>
<dbReference type="PRINTS" id="PR00111">
    <property type="entry name" value="ABHYDROLASE"/>
</dbReference>
<dbReference type="GO" id="GO:0016787">
    <property type="term" value="F:hydrolase activity"/>
    <property type="evidence" value="ECO:0007669"/>
    <property type="project" value="UniProtKB-KW"/>
</dbReference>
<accession>A0A345PEC5</accession>
<feature type="domain" description="AB hydrolase-1" evidence="1">
    <location>
        <begin position="28"/>
        <end position="260"/>
    </location>
</feature>
<keyword evidence="2" id="KW-0378">Hydrolase</keyword>
<dbReference type="OrthoDB" id="9808398at2"/>
<dbReference type="Pfam" id="PF00561">
    <property type="entry name" value="Abhydrolase_1"/>
    <property type="match status" value="1"/>
</dbReference>
<evidence type="ECO:0000259" key="1">
    <source>
        <dbReference type="Pfam" id="PF00561"/>
    </source>
</evidence>
<gene>
    <name evidence="2" type="ORF">CUC15_05170</name>
</gene>